<accession>A0A2I0WGH9</accession>
<gene>
    <name evidence="1" type="ORF">MA16_Dca004968</name>
</gene>
<protein>
    <submittedName>
        <fullName evidence="1">Retrovirus-related Pol polyprotein from transposon TNT 1-94</fullName>
    </submittedName>
</protein>
<dbReference type="AlphaFoldDB" id="A0A2I0WGH9"/>
<reference evidence="1 2" key="1">
    <citation type="journal article" date="2016" name="Sci. Rep.">
        <title>The Dendrobium catenatum Lindl. genome sequence provides insights into polysaccharide synthase, floral development and adaptive evolution.</title>
        <authorList>
            <person name="Zhang G.Q."/>
            <person name="Xu Q."/>
            <person name="Bian C."/>
            <person name="Tsai W.C."/>
            <person name="Yeh C.M."/>
            <person name="Liu K.W."/>
            <person name="Yoshida K."/>
            <person name="Zhang L.S."/>
            <person name="Chang S.B."/>
            <person name="Chen F."/>
            <person name="Shi Y."/>
            <person name="Su Y.Y."/>
            <person name="Zhang Y.Q."/>
            <person name="Chen L.J."/>
            <person name="Yin Y."/>
            <person name="Lin M."/>
            <person name="Huang H."/>
            <person name="Deng H."/>
            <person name="Wang Z.W."/>
            <person name="Zhu S.L."/>
            <person name="Zhao X."/>
            <person name="Deng C."/>
            <person name="Niu S.C."/>
            <person name="Huang J."/>
            <person name="Wang M."/>
            <person name="Liu G.H."/>
            <person name="Yang H.J."/>
            <person name="Xiao X.J."/>
            <person name="Hsiao Y.Y."/>
            <person name="Wu W.L."/>
            <person name="Chen Y.Y."/>
            <person name="Mitsuda N."/>
            <person name="Ohme-Takagi M."/>
            <person name="Luo Y.B."/>
            <person name="Van de Peer Y."/>
            <person name="Liu Z.J."/>
        </authorList>
    </citation>
    <scope>NUCLEOTIDE SEQUENCE [LARGE SCALE GENOMIC DNA]</scope>
    <source>
        <tissue evidence="1">The whole plant</tissue>
    </source>
</reference>
<evidence type="ECO:0000313" key="1">
    <source>
        <dbReference type="EMBL" id="PKU74777.1"/>
    </source>
</evidence>
<proteinExistence type="predicted"/>
<reference evidence="1 2" key="2">
    <citation type="journal article" date="2017" name="Nature">
        <title>The Apostasia genome and the evolution of orchids.</title>
        <authorList>
            <person name="Zhang G.Q."/>
            <person name="Liu K.W."/>
            <person name="Li Z."/>
            <person name="Lohaus R."/>
            <person name="Hsiao Y.Y."/>
            <person name="Niu S.C."/>
            <person name="Wang J.Y."/>
            <person name="Lin Y.C."/>
            <person name="Xu Q."/>
            <person name="Chen L.J."/>
            <person name="Yoshida K."/>
            <person name="Fujiwara S."/>
            <person name="Wang Z.W."/>
            <person name="Zhang Y.Q."/>
            <person name="Mitsuda N."/>
            <person name="Wang M."/>
            <person name="Liu G.H."/>
            <person name="Pecoraro L."/>
            <person name="Huang H.X."/>
            <person name="Xiao X.J."/>
            <person name="Lin M."/>
            <person name="Wu X.Y."/>
            <person name="Wu W.L."/>
            <person name="Chen Y.Y."/>
            <person name="Chang S.B."/>
            <person name="Sakamoto S."/>
            <person name="Ohme-Takagi M."/>
            <person name="Yagi M."/>
            <person name="Zeng S.J."/>
            <person name="Shen C.Y."/>
            <person name="Yeh C.M."/>
            <person name="Luo Y.B."/>
            <person name="Tsai W.C."/>
            <person name="Van de Peer Y."/>
            <person name="Liu Z.J."/>
        </authorList>
    </citation>
    <scope>NUCLEOTIDE SEQUENCE [LARGE SCALE GENOMIC DNA]</scope>
    <source>
        <tissue evidence="1">The whole plant</tissue>
    </source>
</reference>
<sequence length="59" mass="6837">MKKFGEARRILGMKILRDKTTGKVWLSQGAYVRKVLKRFRVDVSSKAVSLPYPLHLIYS</sequence>
<dbReference type="Proteomes" id="UP000233837">
    <property type="component" value="Unassembled WGS sequence"/>
</dbReference>
<organism evidence="1 2">
    <name type="scientific">Dendrobium catenatum</name>
    <dbReference type="NCBI Taxonomy" id="906689"/>
    <lineage>
        <taxon>Eukaryota</taxon>
        <taxon>Viridiplantae</taxon>
        <taxon>Streptophyta</taxon>
        <taxon>Embryophyta</taxon>
        <taxon>Tracheophyta</taxon>
        <taxon>Spermatophyta</taxon>
        <taxon>Magnoliopsida</taxon>
        <taxon>Liliopsida</taxon>
        <taxon>Asparagales</taxon>
        <taxon>Orchidaceae</taxon>
        <taxon>Epidendroideae</taxon>
        <taxon>Malaxideae</taxon>
        <taxon>Dendrobiinae</taxon>
        <taxon>Dendrobium</taxon>
    </lineage>
</organism>
<keyword evidence="2" id="KW-1185">Reference proteome</keyword>
<name>A0A2I0WGH9_9ASPA</name>
<dbReference type="EMBL" id="KZ502668">
    <property type="protein sequence ID" value="PKU74777.1"/>
    <property type="molecule type" value="Genomic_DNA"/>
</dbReference>
<evidence type="ECO:0000313" key="2">
    <source>
        <dbReference type="Proteomes" id="UP000233837"/>
    </source>
</evidence>